<evidence type="ECO:0008006" key="4">
    <source>
        <dbReference type="Google" id="ProtNLM"/>
    </source>
</evidence>
<gene>
    <name evidence="2" type="ORF">A2703_03245</name>
</gene>
<keyword evidence="1" id="KW-1133">Transmembrane helix</keyword>
<keyword evidence="1" id="KW-0812">Transmembrane</keyword>
<name>A0A1F5EWM2_9BACT</name>
<evidence type="ECO:0000313" key="2">
    <source>
        <dbReference type="EMBL" id="OGD71777.1"/>
    </source>
</evidence>
<accession>A0A1F5EWM2</accession>
<dbReference type="Proteomes" id="UP000177979">
    <property type="component" value="Unassembled WGS sequence"/>
</dbReference>
<evidence type="ECO:0000256" key="1">
    <source>
        <dbReference type="SAM" id="Phobius"/>
    </source>
</evidence>
<dbReference type="AlphaFoldDB" id="A0A1F5EWM2"/>
<organism evidence="2 3">
    <name type="scientific">Candidatus Collierbacteria bacterium RIFCSPHIGHO2_01_FULL_50_25</name>
    <dbReference type="NCBI Taxonomy" id="1817722"/>
    <lineage>
        <taxon>Bacteria</taxon>
        <taxon>Candidatus Collieribacteriota</taxon>
    </lineage>
</organism>
<evidence type="ECO:0000313" key="3">
    <source>
        <dbReference type="Proteomes" id="UP000177979"/>
    </source>
</evidence>
<protein>
    <recommendedName>
        <fullName evidence="4">POTRA domain-containing protein</fullName>
    </recommendedName>
</protein>
<sequence>MSSADIWKTRARRRLTFSRHFLLGPAITLILILTLIFFHQKYLIVKAVACTMVEGSCPEAIISLLDQERGHSFLHLNYKELKTDVLSTGLVDGIEFQTVLPGKLVVRVQPPALVYFVKTAVSEVTPSLSFLESTTSAAPSGELAVFVATTAGKTFQLLSTGELNVVDAQSNYYLIGRTIPSKEYLTKTFNWLYMLSFSSLKPEALYFFGDMIIAKQEDGPNLIMNFVDDPKQTILALQRLDQVVTINKPTVIDFRFSHPILK</sequence>
<comment type="caution">
    <text evidence="2">The sequence shown here is derived from an EMBL/GenBank/DDBJ whole genome shotgun (WGS) entry which is preliminary data.</text>
</comment>
<dbReference type="STRING" id="1817722.A2703_03245"/>
<dbReference type="EMBL" id="MFAG01000023">
    <property type="protein sequence ID" value="OGD71777.1"/>
    <property type="molecule type" value="Genomic_DNA"/>
</dbReference>
<keyword evidence="1" id="KW-0472">Membrane</keyword>
<proteinExistence type="predicted"/>
<reference evidence="2 3" key="1">
    <citation type="journal article" date="2016" name="Nat. Commun.">
        <title>Thousands of microbial genomes shed light on interconnected biogeochemical processes in an aquifer system.</title>
        <authorList>
            <person name="Anantharaman K."/>
            <person name="Brown C.T."/>
            <person name="Hug L.A."/>
            <person name="Sharon I."/>
            <person name="Castelle C.J."/>
            <person name="Probst A.J."/>
            <person name="Thomas B.C."/>
            <person name="Singh A."/>
            <person name="Wilkins M.J."/>
            <person name="Karaoz U."/>
            <person name="Brodie E.L."/>
            <person name="Williams K.H."/>
            <person name="Hubbard S.S."/>
            <person name="Banfield J.F."/>
        </authorList>
    </citation>
    <scope>NUCLEOTIDE SEQUENCE [LARGE SCALE GENOMIC DNA]</scope>
</reference>
<feature type="transmembrane region" description="Helical" evidence="1">
    <location>
        <begin position="21"/>
        <end position="38"/>
    </location>
</feature>